<dbReference type="SUPFAM" id="SSF88659">
    <property type="entry name" value="Sigma3 and sigma4 domains of RNA polymerase sigma factors"/>
    <property type="match status" value="1"/>
</dbReference>
<dbReference type="NCBIfam" id="NF006623">
    <property type="entry name" value="PRK09191.1"/>
    <property type="match status" value="1"/>
</dbReference>
<evidence type="ECO:0000313" key="4">
    <source>
        <dbReference type="EMBL" id="MCP8937277.1"/>
    </source>
</evidence>
<dbReference type="InterPro" id="IPR036388">
    <property type="entry name" value="WH-like_DNA-bd_sf"/>
</dbReference>
<dbReference type="PIRSF" id="PIRSF036400">
    <property type="entry name" value="RR_Ctr_UCP036400"/>
    <property type="match status" value="1"/>
</dbReference>
<feature type="domain" description="Response regulatory" evidence="3">
    <location>
        <begin position="141"/>
        <end position="254"/>
    </location>
</feature>
<keyword evidence="5" id="KW-1185">Reference proteome</keyword>
<dbReference type="Gene3D" id="1.10.10.10">
    <property type="entry name" value="Winged helix-like DNA-binding domain superfamily/Winged helix DNA-binding domain"/>
    <property type="match status" value="1"/>
</dbReference>
<dbReference type="SMART" id="SM00448">
    <property type="entry name" value="REC"/>
    <property type="match status" value="1"/>
</dbReference>
<dbReference type="PANTHER" id="PTHR44591">
    <property type="entry name" value="STRESS RESPONSE REGULATOR PROTEIN 1"/>
    <property type="match status" value="1"/>
</dbReference>
<dbReference type="Pfam" id="PF00072">
    <property type="entry name" value="Response_reg"/>
    <property type="match status" value="1"/>
</dbReference>
<protein>
    <submittedName>
        <fullName evidence="4">Response regulator</fullName>
    </submittedName>
</protein>
<reference evidence="4 5" key="1">
    <citation type="submission" date="2022-07" db="EMBL/GenBank/DDBJ databases">
        <authorList>
            <person name="Li W.-J."/>
            <person name="Deng Q.-Q."/>
        </authorList>
    </citation>
    <scope>NUCLEOTIDE SEQUENCE [LARGE SCALE GENOMIC DNA]</scope>
    <source>
        <strain evidence="4 5">SYSU M60028</strain>
    </source>
</reference>
<dbReference type="PROSITE" id="PS50110">
    <property type="entry name" value="RESPONSE_REGULATORY"/>
    <property type="match status" value="1"/>
</dbReference>
<gene>
    <name evidence="4" type="ORF">NK718_02010</name>
</gene>
<dbReference type="Pfam" id="PF22233">
    <property type="entry name" value="PhyR_sigma-like"/>
    <property type="match status" value="1"/>
</dbReference>
<dbReference type="CDD" id="cd17540">
    <property type="entry name" value="REC_PhyR"/>
    <property type="match status" value="1"/>
</dbReference>
<dbReference type="InterPro" id="IPR013324">
    <property type="entry name" value="RNA_pol_sigma_r3/r4-like"/>
</dbReference>
<name>A0ABT1L742_9HYPH</name>
<dbReference type="Gene3D" id="1.10.1740.10">
    <property type="match status" value="1"/>
</dbReference>
<proteinExistence type="predicted"/>
<evidence type="ECO:0000259" key="3">
    <source>
        <dbReference type="PROSITE" id="PS50110"/>
    </source>
</evidence>
<sequence length="268" mass="29152">MPISQAIAPHLPYLRRFARALTGNQRIGDIYVQAALESIVADPSRLDPAGEVRLSLYRILLDVWRSVPINAQVDPALPPAEVGALKSLDAVTPRSRIAFLLRSLEGMTNAEVAKVLECSLDEANGLVEEAGREIANQIKTDVLIIEDEPLIALDLQSLVEDLGHRVVDVARTHKEAVAAIARLTPGLILADIQLADGSSGLEAVNEILGMLEVPVIFITAYPERFLTGMRPEPAFLITKPFLTDTVKAVISQALFFQRKAHRAESVTA</sequence>
<dbReference type="PANTHER" id="PTHR44591:SF20">
    <property type="entry name" value="PROTEIN PILH"/>
    <property type="match status" value="1"/>
</dbReference>
<evidence type="ECO:0000313" key="5">
    <source>
        <dbReference type="Proteomes" id="UP001205890"/>
    </source>
</evidence>
<dbReference type="InterPro" id="IPR050595">
    <property type="entry name" value="Bact_response_regulator"/>
</dbReference>
<dbReference type="Gene3D" id="3.40.50.2300">
    <property type="match status" value="1"/>
</dbReference>
<dbReference type="InterPro" id="IPR053866">
    <property type="entry name" value="PhyR_sigma2"/>
</dbReference>
<dbReference type="RefSeq" id="WP_254738076.1">
    <property type="nucleotide sequence ID" value="NZ_JANCLU010000001.1"/>
</dbReference>
<dbReference type="InterPro" id="IPR014605">
    <property type="entry name" value="Sig_resp-reg_PhyR"/>
</dbReference>
<accession>A0ABT1L742</accession>
<dbReference type="Proteomes" id="UP001205890">
    <property type="component" value="Unassembled WGS sequence"/>
</dbReference>
<keyword evidence="1 2" id="KW-0597">Phosphoprotein</keyword>
<dbReference type="InterPro" id="IPR011006">
    <property type="entry name" value="CheY-like_superfamily"/>
</dbReference>
<dbReference type="InterPro" id="IPR001789">
    <property type="entry name" value="Sig_transdc_resp-reg_receiver"/>
</dbReference>
<dbReference type="SUPFAM" id="SSF52172">
    <property type="entry name" value="CheY-like"/>
    <property type="match status" value="1"/>
</dbReference>
<comment type="caution">
    <text evidence="4">The sequence shown here is derived from an EMBL/GenBank/DDBJ whole genome shotgun (WGS) entry which is preliminary data.</text>
</comment>
<dbReference type="Pfam" id="PF22029">
    <property type="entry name" value="PhyR_sigma2"/>
    <property type="match status" value="1"/>
</dbReference>
<feature type="modified residue" description="4-aspartylphosphate" evidence="2">
    <location>
        <position position="191"/>
    </location>
</feature>
<organism evidence="4 5">
    <name type="scientific">Alsobacter ponti</name>
    <dbReference type="NCBI Taxonomy" id="2962936"/>
    <lineage>
        <taxon>Bacteria</taxon>
        <taxon>Pseudomonadati</taxon>
        <taxon>Pseudomonadota</taxon>
        <taxon>Alphaproteobacteria</taxon>
        <taxon>Hyphomicrobiales</taxon>
        <taxon>Alsobacteraceae</taxon>
        <taxon>Alsobacter</taxon>
    </lineage>
</organism>
<evidence type="ECO:0000256" key="1">
    <source>
        <dbReference type="ARBA" id="ARBA00022553"/>
    </source>
</evidence>
<dbReference type="EMBL" id="JANCLU010000001">
    <property type="protein sequence ID" value="MCP8937277.1"/>
    <property type="molecule type" value="Genomic_DNA"/>
</dbReference>
<evidence type="ECO:0000256" key="2">
    <source>
        <dbReference type="PROSITE-ProRule" id="PRU00169"/>
    </source>
</evidence>
<dbReference type="InterPro" id="IPR053867">
    <property type="entry name" value="PhyR_sigma4"/>
</dbReference>